<evidence type="ECO:0000259" key="1">
    <source>
        <dbReference type="Pfam" id="PF07727"/>
    </source>
</evidence>
<organism evidence="2 3">
    <name type="scientific">Tanacetum coccineum</name>
    <dbReference type="NCBI Taxonomy" id="301880"/>
    <lineage>
        <taxon>Eukaryota</taxon>
        <taxon>Viridiplantae</taxon>
        <taxon>Streptophyta</taxon>
        <taxon>Embryophyta</taxon>
        <taxon>Tracheophyta</taxon>
        <taxon>Spermatophyta</taxon>
        <taxon>Magnoliopsida</taxon>
        <taxon>eudicotyledons</taxon>
        <taxon>Gunneridae</taxon>
        <taxon>Pentapetalae</taxon>
        <taxon>asterids</taxon>
        <taxon>campanulids</taxon>
        <taxon>Asterales</taxon>
        <taxon>Asteraceae</taxon>
        <taxon>Asteroideae</taxon>
        <taxon>Anthemideae</taxon>
        <taxon>Anthemidinae</taxon>
        <taxon>Tanacetum</taxon>
    </lineage>
</organism>
<protein>
    <submittedName>
        <fullName evidence="2">Copia protein</fullName>
    </submittedName>
</protein>
<gene>
    <name evidence="2" type="ORF">Tco_0910989</name>
</gene>
<evidence type="ECO:0000313" key="2">
    <source>
        <dbReference type="EMBL" id="GJT30714.1"/>
    </source>
</evidence>
<evidence type="ECO:0000313" key="3">
    <source>
        <dbReference type="Proteomes" id="UP001151760"/>
    </source>
</evidence>
<dbReference type="InterPro" id="IPR013103">
    <property type="entry name" value="RVT_2"/>
</dbReference>
<dbReference type="Proteomes" id="UP001151760">
    <property type="component" value="Unassembled WGS sequence"/>
</dbReference>
<dbReference type="EMBL" id="BQNB010014648">
    <property type="protein sequence ID" value="GJT30714.1"/>
    <property type="molecule type" value="Genomic_DNA"/>
</dbReference>
<proteinExistence type="predicted"/>
<sequence>MKVGIEGNARRTAIKFKLTECRVLCDLTRWKTVIGTKWSFRTKAMKEYYHPRIKQDLLHNGYRQEEGVDYDEVFAPVARIKAIRLFLAFASLGILPVIKTSPMVRNLRANAIRSCTMSTMGALTFFLGLQVKQSTTA</sequence>
<name>A0ABQ5D1L5_9ASTR</name>
<comment type="caution">
    <text evidence="2">The sequence shown here is derived from an EMBL/GenBank/DDBJ whole genome shotgun (WGS) entry which is preliminary data.</text>
</comment>
<accession>A0ABQ5D1L5</accession>
<reference evidence="2" key="2">
    <citation type="submission" date="2022-01" db="EMBL/GenBank/DDBJ databases">
        <authorList>
            <person name="Yamashiro T."/>
            <person name="Shiraishi A."/>
            <person name="Satake H."/>
            <person name="Nakayama K."/>
        </authorList>
    </citation>
    <scope>NUCLEOTIDE SEQUENCE</scope>
</reference>
<keyword evidence="3" id="KW-1185">Reference proteome</keyword>
<reference evidence="2" key="1">
    <citation type="journal article" date="2022" name="Int. J. Mol. Sci.">
        <title>Draft Genome of Tanacetum Coccineum: Genomic Comparison of Closely Related Tanacetum-Family Plants.</title>
        <authorList>
            <person name="Yamashiro T."/>
            <person name="Shiraishi A."/>
            <person name="Nakayama K."/>
            <person name="Satake H."/>
        </authorList>
    </citation>
    <scope>NUCLEOTIDE SEQUENCE</scope>
</reference>
<dbReference type="Pfam" id="PF07727">
    <property type="entry name" value="RVT_2"/>
    <property type="match status" value="1"/>
</dbReference>
<feature type="domain" description="Reverse transcriptase Ty1/copia-type" evidence="1">
    <location>
        <begin position="25"/>
        <end position="91"/>
    </location>
</feature>